<protein>
    <submittedName>
        <fullName evidence="9">Peptidase A24</fullName>
    </submittedName>
</protein>
<evidence type="ECO:0000259" key="8">
    <source>
        <dbReference type="Pfam" id="PF06847"/>
    </source>
</evidence>
<accession>A0A0U3H3H7</accession>
<keyword evidence="2" id="KW-1003">Cell membrane</keyword>
<sequence length="236" mass="27546">MNLIYILQIVLTSIMLAHTSYLDIKKREVDLKIWAIYAPLVIFFIFNYPHLNLFLYLYSVITVNLIMYFLYRFSMMGGADLILSIILSLSNATTYPIFFPNLSSEGFEPFLVILYGSIIILLSGLVNLFRNLKYTKGYSLTIRLNLAISARRIKVKDFLSSKFLFPLTVIDEKGNQSIRTSFDVEEDDEEWRKLYREYVGKGLIREEDYIWVMWGVPVIPFFFLGYLISLVIGFPI</sequence>
<evidence type="ECO:0000256" key="1">
    <source>
        <dbReference type="ARBA" id="ARBA00004651"/>
    </source>
</evidence>
<dbReference type="PaxDb" id="1435377-SUSAZ_00705"/>
<feature type="transmembrane region" description="Helical" evidence="6">
    <location>
        <begin position="211"/>
        <end position="234"/>
    </location>
</feature>
<evidence type="ECO:0000256" key="3">
    <source>
        <dbReference type="ARBA" id="ARBA00022692"/>
    </source>
</evidence>
<feature type="domain" description="Preflagellin peptidase C-terminal" evidence="8">
    <location>
        <begin position="144"/>
        <end position="233"/>
    </location>
</feature>
<dbReference type="STRING" id="1435377.SUSAZ_00705"/>
<gene>
    <name evidence="9" type="ORF">ATY89_05585</name>
    <name evidence="10" type="ORF">ATZ20_08610</name>
</gene>
<dbReference type="PANTHER" id="PTHR36506:SF1">
    <property type="entry name" value="PREFLAGELLIN PEPTIDASE"/>
    <property type="match status" value="1"/>
</dbReference>
<feature type="domain" description="Prepilin type IV endopeptidase peptidase" evidence="7">
    <location>
        <begin position="11"/>
        <end position="122"/>
    </location>
</feature>
<keyword evidence="3 6" id="KW-0812">Transmembrane</keyword>
<evidence type="ECO:0000259" key="7">
    <source>
        <dbReference type="Pfam" id="PF01478"/>
    </source>
</evidence>
<dbReference type="InterPro" id="IPR052218">
    <property type="entry name" value="Preflagellin_Peptidase"/>
</dbReference>
<evidence type="ECO:0000256" key="5">
    <source>
        <dbReference type="ARBA" id="ARBA00023136"/>
    </source>
</evidence>
<dbReference type="Pfam" id="PF01478">
    <property type="entry name" value="Peptidase_A24"/>
    <property type="match status" value="1"/>
</dbReference>
<keyword evidence="4 6" id="KW-1133">Transmembrane helix</keyword>
<dbReference type="InterPro" id="IPR009655">
    <property type="entry name" value="Preflagellin_peptidase_C"/>
</dbReference>
<evidence type="ECO:0000313" key="9">
    <source>
        <dbReference type="EMBL" id="ALU29471.1"/>
    </source>
</evidence>
<dbReference type="PANTHER" id="PTHR36506">
    <property type="entry name" value="PREFLAGELLIN PEPTIDASE"/>
    <property type="match status" value="1"/>
</dbReference>
<dbReference type="Gene3D" id="6.10.250.3240">
    <property type="match status" value="1"/>
</dbReference>
<evidence type="ECO:0000313" key="10">
    <source>
        <dbReference type="EMBL" id="ALU32199.1"/>
    </source>
</evidence>
<feature type="transmembrane region" description="Helical" evidence="6">
    <location>
        <begin position="78"/>
        <end position="98"/>
    </location>
</feature>
<dbReference type="GO" id="GO:0005886">
    <property type="term" value="C:plasma membrane"/>
    <property type="evidence" value="ECO:0007669"/>
    <property type="project" value="UniProtKB-SubCell"/>
</dbReference>
<evidence type="ECO:0000256" key="6">
    <source>
        <dbReference type="SAM" id="Phobius"/>
    </source>
</evidence>
<keyword evidence="5 6" id="KW-0472">Membrane</keyword>
<proteinExistence type="predicted"/>
<evidence type="ECO:0000256" key="4">
    <source>
        <dbReference type="ARBA" id="ARBA00022989"/>
    </source>
</evidence>
<dbReference type="GO" id="GO:0004190">
    <property type="term" value="F:aspartic-type endopeptidase activity"/>
    <property type="evidence" value="ECO:0007669"/>
    <property type="project" value="InterPro"/>
</dbReference>
<evidence type="ECO:0000256" key="2">
    <source>
        <dbReference type="ARBA" id="ARBA00022475"/>
    </source>
</evidence>
<dbReference type="AlphaFoldDB" id="A0A0U3H3H7"/>
<reference evidence="11 12" key="1">
    <citation type="submission" date="2015-12" db="EMBL/GenBank/DDBJ databases">
        <title>A stable core within a dynamic pangenome in Sulfolobus acidocaldarius.</title>
        <authorList>
            <person name="Anderson R."/>
            <person name="Kouris A."/>
            <person name="Seward C."/>
            <person name="Campbell K."/>
            <person name="Whitaker R."/>
        </authorList>
    </citation>
    <scope>NUCLEOTIDE SEQUENCE [LARGE SCALE GENOMIC DNA]</scope>
    <source>
        <strain evidence="9 12">GG12-C01-09</strain>
        <strain evidence="10 11">NG05B_CO5_07</strain>
    </source>
</reference>
<organism evidence="9 12">
    <name type="scientific">Sulfolobus acidocaldarius</name>
    <dbReference type="NCBI Taxonomy" id="2285"/>
    <lineage>
        <taxon>Archaea</taxon>
        <taxon>Thermoproteota</taxon>
        <taxon>Thermoprotei</taxon>
        <taxon>Sulfolobales</taxon>
        <taxon>Sulfolobaceae</taxon>
        <taxon>Sulfolobus</taxon>
    </lineage>
</organism>
<comment type="subcellular location">
    <subcellularLocation>
        <location evidence="1">Cell membrane</location>
        <topology evidence="1">Multi-pass membrane protein</topology>
    </subcellularLocation>
</comment>
<feature type="transmembrane region" description="Helical" evidence="6">
    <location>
        <begin position="110"/>
        <end position="129"/>
    </location>
</feature>
<dbReference type="Gene3D" id="1.20.120.1220">
    <property type="match status" value="1"/>
</dbReference>
<evidence type="ECO:0000313" key="11">
    <source>
        <dbReference type="Proteomes" id="UP000060043"/>
    </source>
</evidence>
<dbReference type="InterPro" id="IPR000045">
    <property type="entry name" value="Prepilin_IV_endopep_pep"/>
</dbReference>
<dbReference type="EMBL" id="CP013694">
    <property type="protein sequence ID" value="ALU29471.1"/>
    <property type="molecule type" value="Genomic_DNA"/>
</dbReference>
<dbReference type="Pfam" id="PF06847">
    <property type="entry name" value="Arc_PepC_II"/>
    <property type="match status" value="1"/>
</dbReference>
<feature type="transmembrane region" description="Helical" evidence="6">
    <location>
        <begin position="6"/>
        <end position="24"/>
    </location>
</feature>
<feature type="transmembrane region" description="Helical" evidence="6">
    <location>
        <begin position="31"/>
        <end position="48"/>
    </location>
</feature>
<evidence type="ECO:0000313" key="12">
    <source>
        <dbReference type="Proteomes" id="UP000065473"/>
    </source>
</evidence>
<dbReference type="EMBL" id="CP013695">
    <property type="protein sequence ID" value="ALU32199.1"/>
    <property type="molecule type" value="Genomic_DNA"/>
</dbReference>
<dbReference type="Proteomes" id="UP000060043">
    <property type="component" value="Chromosome"/>
</dbReference>
<dbReference type="Proteomes" id="UP000065473">
    <property type="component" value="Chromosome"/>
</dbReference>
<name>A0A0U3H3H7_9CREN</name>